<dbReference type="PROSITE" id="PS50165">
    <property type="entry name" value="UVRC"/>
    <property type="match status" value="1"/>
</dbReference>
<dbReference type="HAMAP" id="MF_00203">
    <property type="entry name" value="UvrC"/>
    <property type="match status" value="1"/>
</dbReference>
<organism evidence="11 12">
    <name type="scientific">Streptomyces kunmingensis</name>
    <dbReference type="NCBI Taxonomy" id="68225"/>
    <lineage>
        <taxon>Bacteria</taxon>
        <taxon>Bacillati</taxon>
        <taxon>Actinomycetota</taxon>
        <taxon>Actinomycetes</taxon>
        <taxon>Kitasatosporales</taxon>
        <taxon>Streptomycetaceae</taxon>
        <taxon>Streptomyces</taxon>
    </lineage>
</organism>
<keyword evidence="2 6" id="KW-0227">DNA damage</keyword>
<evidence type="ECO:0000313" key="12">
    <source>
        <dbReference type="Proteomes" id="UP001352223"/>
    </source>
</evidence>
<comment type="subcellular location">
    <subcellularLocation>
        <location evidence="6">Cytoplasm</location>
    </subcellularLocation>
</comment>
<reference evidence="11 12" key="1">
    <citation type="submission" date="2022-10" db="EMBL/GenBank/DDBJ databases">
        <authorList>
            <person name="Xie J."/>
            <person name="Shen N."/>
        </authorList>
    </citation>
    <scope>NUCLEOTIDE SEQUENCE [LARGE SCALE GENOMIC DNA]</scope>
    <source>
        <strain evidence="11 12">DSM 41681</strain>
    </source>
</reference>
<dbReference type="InterPro" id="IPR035901">
    <property type="entry name" value="GIY-YIG_endonuc_sf"/>
</dbReference>
<evidence type="ECO:0000259" key="8">
    <source>
        <dbReference type="PROSITE" id="PS50151"/>
    </source>
</evidence>
<dbReference type="InterPro" id="IPR010994">
    <property type="entry name" value="RuvA_2-like"/>
</dbReference>
<dbReference type="InterPro" id="IPR004791">
    <property type="entry name" value="UvrC"/>
</dbReference>
<feature type="region of interest" description="Disordered" evidence="7">
    <location>
        <begin position="470"/>
        <end position="497"/>
    </location>
</feature>
<dbReference type="NCBIfam" id="TIGR00194">
    <property type="entry name" value="uvrC"/>
    <property type="match status" value="1"/>
</dbReference>
<gene>
    <name evidence="6 11" type="primary">uvrC</name>
    <name evidence="11" type="ORF">OKJ48_03260</name>
</gene>
<keyword evidence="4 6" id="KW-0267">Excision nuclease</keyword>
<evidence type="ECO:0000256" key="6">
    <source>
        <dbReference type="HAMAP-Rule" id="MF_00203"/>
    </source>
</evidence>
<dbReference type="Gene3D" id="3.30.420.340">
    <property type="entry name" value="UvrC, RNAse H endonuclease domain"/>
    <property type="match status" value="1"/>
</dbReference>
<feature type="domain" description="GIY-YIG" evidence="9">
    <location>
        <begin position="16"/>
        <end position="95"/>
    </location>
</feature>
<dbReference type="GO" id="GO:0016787">
    <property type="term" value="F:hydrolase activity"/>
    <property type="evidence" value="ECO:0007669"/>
    <property type="project" value="UniProtKB-KW"/>
</dbReference>
<dbReference type="CDD" id="cd10434">
    <property type="entry name" value="GIY-YIG_UvrC_Cho"/>
    <property type="match status" value="1"/>
</dbReference>
<feature type="domain" description="UvrC family homology region profile" evidence="10">
    <location>
        <begin position="259"/>
        <end position="522"/>
    </location>
</feature>
<comment type="caution">
    <text evidence="11">The sequence shown here is derived from an EMBL/GenBank/DDBJ whole genome shotgun (WGS) entry which is preliminary data.</text>
</comment>
<dbReference type="NCBIfam" id="NF001824">
    <property type="entry name" value="PRK00558.1-5"/>
    <property type="match status" value="1"/>
</dbReference>
<name>A0ABU6C3H7_9ACTN</name>
<keyword evidence="12" id="KW-1185">Reference proteome</keyword>
<dbReference type="SMART" id="SM00278">
    <property type="entry name" value="HhH1"/>
    <property type="match status" value="2"/>
</dbReference>
<dbReference type="Gene3D" id="4.10.860.10">
    <property type="entry name" value="UVR domain"/>
    <property type="match status" value="1"/>
</dbReference>
<sequence>MADPSSYRPKPGQIPDTPGVYRFRDEHRRVIYVGKAKSLRQRLASYFQDLANLHPRTRTMVTTAASVEWTVVGTEVEALQLEYSWIKEYDPRFNVKYRDDKSYPYLAVTMNEQFPRVQVMRGQKKKGVRYFGPYGHAWAIRDTVDLLLRVFPVRTCSAGVFKNATRTGRPCLLGYIGKCSAPCVGRVTPDEHRELAEEFSDFMAGRTGTYIRRLEKDMAVAAEDMEYERAARLRDDIEALRKAMEKSAVVLADATDADLIALAEDELEAAVQIFHVRGGRVRGQRGWVTDKVEAVTSGDLVEHALQQLYGEETGDSVPKEVLVPALPDPLEPVQAWLTERRGSGVSLRIPQRGDKKALMETVHRNALHALALHKTKRASDLTTRSRALEEIAEALGLDSAPLRIECYDISHLQGDDVVASMVVLEDGLARKSEYRRFQIKGFEGQDDVRSMHEVITRRFKRYLAGQEKSGEWSDAELTDDDDGPSESTLTEDDGRPKKFAYPPQLVVVDGGQPQVAAAKRALDELGIDDIAVCGLAKRLEEVWVPDEDDPVVLPRTSEGLYLLQRVRDEAHRFAITYQRTKRAKRFRAGPLDEVPGLGDARKQALIKHFGSVKRLRSATIDQICEIPGIGRKTAETIVAAFAKAAPATPAVNMATGEIMEDEESTTEHATDAGSAEEPVSTGASEERRGQEP</sequence>
<evidence type="ECO:0000256" key="4">
    <source>
        <dbReference type="ARBA" id="ARBA00022881"/>
    </source>
</evidence>
<dbReference type="SMART" id="SM00465">
    <property type="entry name" value="GIYc"/>
    <property type="match status" value="1"/>
</dbReference>
<evidence type="ECO:0000256" key="5">
    <source>
        <dbReference type="ARBA" id="ARBA00023204"/>
    </source>
</evidence>
<dbReference type="PANTHER" id="PTHR30562:SF1">
    <property type="entry name" value="UVRABC SYSTEM PROTEIN C"/>
    <property type="match status" value="1"/>
</dbReference>
<keyword evidence="3 6" id="KW-0228">DNA excision</keyword>
<protein>
    <recommendedName>
        <fullName evidence="6">UvrABC system protein C</fullName>
        <shortName evidence="6">Protein UvrC</shortName>
    </recommendedName>
    <alternativeName>
        <fullName evidence="6">Excinuclease ABC subunit C</fullName>
    </alternativeName>
</protein>
<evidence type="ECO:0000259" key="10">
    <source>
        <dbReference type="PROSITE" id="PS50165"/>
    </source>
</evidence>
<dbReference type="InterPro" id="IPR038476">
    <property type="entry name" value="UvrC_RNase_H_dom_sf"/>
</dbReference>
<keyword evidence="11" id="KW-0378">Hydrolase</keyword>
<dbReference type="InterPro" id="IPR036876">
    <property type="entry name" value="UVR_dom_sf"/>
</dbReference>
<dbReference type="SUPFAM" id="SSF47781">
    <property type="entry name" value="RuvA domain 2-like"/>
    <property type="match status" value="1"/>
</dbReference>
<dbReference type="PANTHER" id="PTHR30562">
    <property type="entry name" value="UVRC/OXIDOREDUCTASE"/>
    <property type="match status" value="1"/>
</dbReference>
<dbReference type="SUPFAM" id="SSF46600">
    <property type="entry name" value="C-terminal UvrC-binding domain of UvrB"/>
    <property type="match status" value="1"/>
</dbReference>
<dbReference type="Pfam" id="PF02151">
    <property type="entry name" value="UVR"/>
    <property type="match status" value="1"/>
</dbReference>
<evidence type="ECO:0000256" key="7">
    <source>
        <dbReference type="SAM" id="MobiDB-lite"/>
    </source>
</evidence>
<dbReference type="InterPro" id="IPR050066">
    <property type="entry name" value="UvrABC_protein_C"/>
</dbReference>
<evidence type="ECO:0000256" key="1">
    <source>
        <dbReference type="ARBA" id="ARBA00022490"/>
    </source>
</evidence>
<keyword evidence="1 6" id="KW-0963">Cytoplasm</keyword>
<evidence type="ECO:0000256" key="2">
    <source>
        <dbReference type="ARBA" id="ARBA00022763"/>
    </source>
</evidence>
<dbReference type="Pfam" id="PF01541">
    <property type="entry name" value="GIY-YIG"/>
    <property type="match status" value="1"/>
</dbReference>
<dbReference type="InterPro" id="IPR047296">
    <property type="entry name" value="GIY-YIG_UvrC_Cho"/>
</dbReference>
<dbReference type="InterPro" id="IPR001162">
    <property type="entry name" value="UvrC_RNase_H_dom"/>
</dbReference>
<keyword evidence="5 6" id="KW-0234">DNA repair</keyword>
<comment type="similarity">
    <text evidence="6">Belongs to the UvrC family.</text>
</comment>
<dbReference type="Pfam" id="PF08459">
    <property type="entry name" value="UvrC_RNaseH_dom"/>
    <property type="match status" value="1"/>
</dbReference>
<dbReference type="InterPro" id="IPR003583">
    <property type="entry name" value="Hlx-hairpin-Hlx_DNA-bd_motif"/>
</dbReference>
<dbReference type="Gene3D" id="1.10.150.20">
    <property type="entry name" value="5' to 3' exonuclease, C-terminal subdomain"/>
    <property type="match status" value="1"/>
</dbReference>
<feature type="domain" description="UVR" evidence="8">
    <location>
        <begin position="208"/>
        <end position="243"/>
    </location>
</feature>
<feature type="compositionally biased region" description="Acidic residues" evidence="7">
    <location>
        <begin position="473"/>
        <end position="484"/>
    </location>
</feature>
<dbReference type="InterPro" id="IPR001943">
    <property type="entry name" value="UVR_dom"/>
</dbReference>
<dbReference type="Pfam" id="PF22920">
    <property type="entry name" value="UvrC_RNaseH"/>
    <property type="match status" value="1"/>
</dbReference>
<comment type="subunit">
    <text evidence="6">Interacts with UvrB in an incision complex.</text>
</comment>
<keyword evidence="6" id="KW-0742">SOS response</keyword>
<proteinExistence type="inferred from homology"/>
<accession>A0ABU6C3H7</accession>
<dbReference type="EMBL" id="JAOZYB010000011">
    <property type="protein sequence ID" value="MEB3959273.1"/>
    <property type="molecule type" value="Genomic_DNA"/>
</dbReference>
<evidence type="ECO:0000259" key="9">
    <source>
        <dbReference type="PROSITE" id="PS50164"/>
    </source>
</evidence>
<dbReference type="PROSITE" id="PS50151">
    <property type="entry name" value="UVR"/>
    <property type="match status" value="1"/>
</dbReference>
<dbReference type="PROSITE" id="PS50164">
    <property type="entry name" value="GIY_YIG"/>
    <property type="match status" value="1"/>
</dbReference>
<dbReference type="SUPFAM" id="SSF82771">
    <property type="entry name" value="GIY-YIG endonuclease"/>
    <property type="match status" value="1"/>
</dbReference>
<dbReference type="InterPro" id="IPR000305">
    <property type="entry name" value="GIY-YIG_endonuc"/>
</dbReference>
<comment type="function">
    <text evidence="6">The UvrABC repair system catalyzes the recognition and processing of DNA lesions. UvrC both incises the 5' and 3' sides of the lesion. The N-terminal half is responsible for the 3' incision and the C-terminal half is responsible for the 5' incision.</text>
</comment>
<dbReference type="Pfam" id="PF14520">
    <property type="entry name" value="HHH_5"/>
    <property type="match status" value="1"/>
</dbReference>
<dbReference type="Proteomes" id="UP001352223">
    <property type="component" value="Unassembled WGS sequence"/>
</dbReference>
<dbReference type="Gene3D" id="3.40.1440.10">
    <property type="entry name" value="GIY-YIG endonuclease"/>
    <property type="match status" value="1"/>
</dbReference>
<dbReference type="RefSeq" id="WP_324766257.1">
    <property type="nucleotide sequence ID" value="NZ_BAAATS010000001.1"/>
</dbReference>
<evidence type="ECO:0000256" key="3">
    <source>
        <dbReference type="ARBA" id="ARBA00022769"/>
    </source>
</evidence>
<evidence type="ECO:0000313" key="11">
    <source>
        <dbReference type="EMBL" id="MEB3959273.1"/>
    </source>
</evidence>
<feature type="region of interest" description="Disordered" evidence="7">
    <location>
        <begin position="657"/>
        <end position="692"/>
    </location>
</feature>